<dbReference type="OMA" id="MFKVKEP"/>
<evidence type="ECO:0000313" key="3">
    <source>
        <dbReference type="Proteomes" id="UP000195402"/>
    </source>
</evidence>
<dbReference type="EMBL" id="MVGT01001372">
    <property type="protein sequence ID" value="OVA12674.1"/>
    <property type="molecule type" value="Genomic_DNA"/>
</dbReference>
<comment type="similarity">
    <text evidence="1">Belongs to the LOR family.</text>
</comment>
<dbReference type="FunCoup" id="A0A200QQB5">
    <property type="interactions" value="45"/>
</dbReference>
<proteinExistence type="inferred from homology"/>
<dbReference type="OrthoDB" id="97518at2759"/>
<dbReference type="Gene3D" id="2.40.160.200">
    <property type="entry name" value="LURP1-related"/>
    <property type="match status" value="1"/>
</dbReference>
<name>A0A200QQB5_MACCD</name>
<accession>A0A200QQB5</accession>
<dbReference type="InterPro" id="IPR007612">
    <property type="entry name" value="LOR"/>
</dbReference>
<dbReference type="STRING" id="56857.A0A200QQB5"/>
<keyword evidence="3" id="KW-1185">Reference proteome</keyword>
<sequence>MNQQNYPPVPNNYRQLPILNPSSSYVMGQPSSCPPPSGAVISPLFCAPYPVDLTIMRKLMKITADNLAVKDVNGNIIFHIKDEFTFFRDRRILLDAARNPIVTMQKKINSLHRRYQVFKGDSKNSKDLLFSVKESSYIQFRTKLHVFLATNTREDVCDFKIKGSWLERSCRVYAGDSNTMHKKHTVKSVMLGKDTFTVTVHPNIDYAFIVVLIVILDAINDAKSK</sequence>
<dbReference type="InParanoid" id="A0A200QQB5"/>
<evidence type="ECO:0000313" key="2">
    <source>
        <dbReference type="EMBL" id="OVA12674.1"/>
    </source>
</evidence>
<organism evidence="2 3">
    <name type="scientific">Macleaya cordata</name>
    <name type="common">Five-seeded plume-poppy</name>
    <name type="synonym">Bocconia cordata</name>
    <dbReference type="NCBI Taxonomy" id="56857"/>
    <lineage>
        <taxon>Eukaryota</taxon>
        <taxon>Viridiplantae</taxon>
        <taxon>Streptophyta</taxon>
        <taxon>Embryophyta</taxon>
        <taxon>Tracheophyta</taxon>
        <taxon>Spermatophyta</taxon>
        <taxon>Magnoliopsida</taxon>
        <taxon>Ranunculales</taxon>
        <taxon>Papaveraceae</taxon>
        <taxon>Papaveroideae</taxon>
        <taxon>Macleaya</taxon>
    </lineage>
</organism>
<dbReference type="Pfam" id="PF04525">
    <property type="entry name" value="LOR"/>
    <property type="match status" value="1"/>
</dbReference>
<dbReference type="PANTHER" id="PTHR31087:SF58">
    <property type="entry name" value="OS07G0230700 PROTEIN"/>
    <property type="match status" value="1"/>
</dbReference>
<dbReference type="PANTHER" id="PTHR31087">
    <property type="match status" value="1"/>
</dbReference>
<dbReference type="SUPFAM" id="SSF54518">
    <property type="entry name" value="Tubby C-terminal domain-like"/>
    <property type="match status" value="1"/>
</dbReference>
<dbReference type="InterPro" id="IPR038595">
    <property type="entry name" value="LOR_sf"/>
</dbReference>
<protein>
    <submittedName>
        <fullName evidence="2">LURP1-like domain</fullName>
    </submittedName>
</protein>
<comment type="caution">
    <text evidence="2">The sequence shown here is derived from an EMBL/GenBank/DDBJ whole genome shotgun (WGS) entry which is preliminary data.</text>
</comment>
<gene>
    <name evidence="2" type="ORF">BVC80_9017g28</name>
</gene>
<dbReference type="InterPro" id="IPR025659">
    <property type="entry name" value="Tubby-like_C"/>
</dbReference>
<reference evidence="2 3" key="1">
    <citation type="journal article" date="2017" name="Mol. Plant">
        <title>The Genome of Medicinal Plant Macleaya cordata Provides New Insights into Benzylisoquinoline Alkaloids Metabolism.</title>
        <authorList>
            <person name="Liu X."/>
            <person name="Liu Y."/>
            <person name="Huang P."/>
            <person name="Ma Y."/>
            <person name="Qing Z."/>
            <person name="Tang Q."/>
            <person name="Cao H."/>
            <person name="Cheng P."/>
            <person name="Zheng Y."/>
            <person name="Yuan Z."/>
            <person name="Zhou Y."/>
            <person name="Liu J."/>
            <person name="Tang Z."/>
            <person name="Zhuo Y."/>
            <person name="Zhang Y."/>
            <person name="Yu L."/>
            <person name="Huang J."/>
            <person name="Yang P."/>
            <person name="Peng Q."/>
            <person name="Zhang J."/>
            <person name="Jiang W."/>
            <person name="Zhang Z."/>
            <person name="Lin K."/>
            <person name="Ro D.K."/>
            <person name="Chen X."/>
            <person name="Xiong X."/>
            <person name="Shang Y."/>
            <person name="Huang S."/>
            <person name="Zeng J."/>
        </authorList>
    </citation>
    <scope>NUCLEOTIDE SEQUENCE [LARGE SCALE GENOMIC DNA]</scope>
    <source>
        <strain evidence="3">cv. BLH2017</strain>
        <tissue evidence="2">Root</tissue>
    </source>
</reference>
<evidence type="ECO:0000256" key="1">
    <source>
        <dbReference type="ARBA" id="ARBA00005437"/>
    </source>
</evidence>
<dbReference type="AlphaFoldDB" id="A0A200QQB5"/>
<dbReference type="Proteomes" id="UP000195402">
    <property type="component" value="Unassembled WGS sequence"/>
</dbReference>